<dbReference type="Proteomes" id="UP000622797">
    <property type="component" value="Unassembled WGS sequence"/>
</dbReference>
<dbReference type="InterPro" id="IPR051604">
    <property type="entry name" value="Ergot_Alk_Oxidoreductase"/>
</dbReference>
<dbReference type="SUPFAM" id="SSF81383">
    <property type="entry name" value="F-box domain"/>
    <property type="match status" value="1"/>
</dbReference>
<keyword evidence="4" id="KW-1185">Reference proteome</keyword>
<comment type="caution">
    <text evidence="3">The sequence shown here is derived from an EMBL/GenBank/DDBJ whole genome shotgun (WGS) entry which is preliminary data.</text>
</comment>
<dbReference type="PROSITE" id="PS50181">
    <property type="entry name" value="FBOX"/>
    <property type="match status" value="1"/>
</dbReference>
<feature type="region of interest" description="Disordered" evidence="1">
    <location>
        <begin position="321"/>
        <end position="374"/>
    </location>
</feature>
<protein>
    <recommendedName>
        <fullName evidence="2">F-box domain-containing protein</fullName>
    </recommendedName>
</protein>
<dbReference type="Gene3D" id="3.40.50.720">
    <property type="entry name" value="NAD(P)-binding Rossmann-like Domain"/>
    <property type="match status" value="1"/>
</dbReference>
<dbReference type="SUPFAM" id="SSF52047">
    <property type="entry name" value="RNI-like"/>
    <property type="match status" value="1"/>
</dbReference>
<reference evidence="3" key="1">
    <citation type="journal article" date="2020" name="BMC Genomics">
        <title>Correction to: Identification and distribution of gene clusters required for synthesis of sphingolipid metabolism inhibitors in diverse species of the filamentous fungus Fusarium.</title>
        <authorList>
            <person name="Kim H.S."/>
            <person name="Lohmar J.M."/>
            <person name="Busman M."/>
            <person name="Brown D.W."/>
            <person name="Naumann T.A."/>
            <person name="Divon H.H."/>
            <person name="Lysoe E."/>
            <person name="Uhlig S."/>
            <person name="Proctor R.H."/>
        </authorList>
    </citation>
    <scope>NUCLEOTIDE SEQUENCE</scope>
    <source>
        <strain evidence="3">NRRL 20472</strain>
    </source>
</reference>
<sequence>MSSHITIIPASTKAGKETIRVLLASPEKPLVRGVYRDTSKAPAEYTEHPNFEAVKGDVANGDSLNFNGTEAVLYVPPPTYEKIDQADWAKQAANNVKNALQSAGVKKLVVLSGLGSQYDHGIGLVRLNHHTDQVLKDSVAEVTTIQSTHFQEEFQYMFQMPLGDPPTISSWIAPGEYKVPIVSVKDVGDICALCLLAKPGKAGTQTIKIMGPQPYSSNDLRDIFEEVTGEKVELRLAQGEDLKAFFRQLFPEHCIPDFMEMIESSLPGGLITNEYDYDENTVRGNIELLDTMRELSKKHAGGLVLPNFKLRAQDAQEPVMLQPKLPVEEPKKSTKRKAPATKTTDKPVAKVQKKAAGTTARKVSKASAQTPTSSTADALSVFPSEILNLILNFSDTKSLGRLSKTSKSYYALVTPQLYRRINVAVGFHAHIAKLIRTLEPHLTIAQRKQLKKEGQYRGQQESFSNKLDPRKKPEIADHVRQIILGIGDPGKKHRFIVHRYAEEALKNMNNLEIVETMILTGSMAKSLAGLKNLKALNLSCSDLTIAELKPLTAIKDLKHLTIETRGYDHDYASPHIPHDLIFNSRSTLRSLTINTSPYLSSFLYWDRNEKEEDVTLDSKYILSSLKSFSLIGVSIDQKMKKSLAKIIDFVGLEELEFGYMSENPKLLSDYLGDVFSAAHKDPTRDIKLRKLSLDVSANDYSFSPQDKEVILDSRMRFVSSFDTLTSLVLKEYNEYKDDVPGNPELKNSHLQAILKHENLVKLRIPYRGVCQGYKIPYLEPATVKTLIDNLPKLEEIAFAPEKSKIEEIAKILSLAPSLTSITLSPCGTYEYGVDREATAKSILKSIVDGVFDHSIDKNAGKFNWEDHSNIKRVYIDHMVYELGSKFGKPQKGMKKAEKFTTTLSGPFKQKREVLYRDIMGYVHAPIESGFDPKCEWINKVEKDLD</sequence>
<name>A0A8H4XBN2_9HYPO</name>
<dbReference type="PANTHER" id="PTHR43162:SF1">
    <property type="entry name" value="PRESTALK A DIFFERENTIATION PROTEIN A"/>
    <property type="match status" value="1"/>
</dbReference>
<dbReference type="InterPro" id="IPR008030">
    <property type="entry name" value="NmrA-like"/>
</dbReference>
<accession>A0A8H4XBN2</accession>
<dbReference type="OrthoDB" id="5311681at2759"/>
<evidence type="ECO:0000259" key="2">
    <source>
        <dbReference type="PROSITE" id="PS50181"/>
    </source>
</evidence>
<dbReference type="InterPro" id="IPR032675">
    <property type="entry name" value="LRR_dom_sf"/>
</dbReference>
<dbReference type="PANTHER" id="PTHR43162">
    <property type="match status" value="1"/>
</dbReference>
<organism evidence="3 4">
    <name type="scientific">Fusarium sarcochroum</name>
    <dbReference type="NCBI Taxonomy" id="1208366"/>
    <lineage>
        <taxon>Eukaryota</taxon>
        <taxon>Fungi</taxon>
        <taxon>Dikarya</taxon>
        <taxon>Ascomycota</taxon>
        <taxon>Pezizomycotina</taxon>
        <taxon>Sordariomycetes</taxon>
        <taxon>Hypocreomycetidae</taxon>
        <taxon>Hypocreales</taxon>
        <taxon>Nectriaceae</taxon>
        <taxon>Fusarium</taxon>
        <taxon>Fusarium lateritium species complex</taxon>
    </lineage>
</organism>
<dbReference type="Gene3D" id="3.90.25.10">
    <property type="entry name" value="UDP-galactose 4-epimerase, domain 1"/>
    <property type="match status" value="1"/>
</dbReference>
<evidence type="ECO:0000256" key="1">
    <source>
        <dbReference type="SAM" id="MobiDB-lite"/>
    </source>
</evidence>
<feature type="domain" description="F-box" evidence="2">
    <location>
        <begin position="376"/>
        <end position="421"/>
    </location>
</feature>
<dbReference type="Pfam" id="PF05368">
    <property type="entry name" value="NmrA"/>
    <property type="match status" value="1"/>
</dbReference>
<proteinExistence type="predicted"/>
<evidence type="ECO:0000313" key="4">
    <source>
        <dbReference type="Proteomes" id="UP000622797"/>
    </source>
</evidence>
<gene>
    <name evidence="3" type="ORF">FSARC_3615</name>
</gene>
<dbReference type="Pfam" id="PF12937">
    <property type="entry name" value="F-box-like"/>
    <property type="match status" value="1"/>
</dbReference>
<dbReference type="InterPro" id="IPR001810">
    <property type="entry name" value="F-box_dom"/>
</dbReference>
<dbReference type="EMBL" id="JABEXW010000175">
    <property type="protein sequence ID" value="KAF4969092.1"/>
    <property type="molecule type" value="Genomic_DNA"/>
</dbReference>
<dbReference type="InterPro" id="IPR036291">
    <property type="entry name" value="NAD(P)-bd_dom_sf"/>
</dbReference>
<dbReference type="Gene3D" id="1.20.1280.50">
    <property type="match status" value="1"/>
</dbReference>
<dbReference type="InterPro" id="IPR036047">
    <property type="entry name" value="F-box-like_dom_sf"/>
</dbReference>
<dbReference type="AlphaFoldDB" id="A0A8H4XBN2"/>
<feature type="region of interest" description="Disordered" evidence="1">
    <location>
        <begin position="450"/>
        <end position="469"/>
    </location>
</feature>
<dbReference type="SUPFAM" id="SSF51735">
    <property type="entry name" value="NAD(P)-binding Rossmann-fold domains"/>
    <property type="match status" value="1"/>
</dbReference>
<dbReference type="Gene3D" id="3.80.10.10">
    <property type="entry name" value="Ribonuclease Inhibitor"/>
    <property type="match status" value="1"/>
</dbReference>
<reference evidence="3" key="2">
    <citation type="submission" date="2020-05" db="EMBL/GenBank/DDBJ databases">
        <authorList>
            <person name="Kim H.-S."/>
            <person name="Proctor R.H."/>
            <person name="Brown D.W."/>
        </authorList>
    </citation>
    <scope>NUCLEOTIDE SEQUENCE</scope>
    <source>
        <strain evidence="3">NRRL 20472</strain>
    </source>
</reference>
<evidence type="ECO:0000313" key="3">
    <source>
        <dbReference type="EMBL" id="KAF4969092.1"/>
    </source>
</evidence>